<dbReference type="PANTHER" id="PTHR23088">
    <property type="entry name" value="NITRILASE-RELATED"/>
    <property type="match status" value="1"/>
</dbReference>
<evidence type="ECO:0000259" key="3">
    <source>
        <dbReference type="PROSITE" id="PS50263"/>
    </source>
</evidence>
<dbReference type="PANTHER" id="PTHR23088:SF27">
    <property type="entry name" value="DEAMINATED GLUTATHIONE AMIDASE"/>
    <property type="match status" value="1"/>
</dbReference>
<dbReference type="GO" id="GO:0016811">
    <property type="term" value="F:hydrolase activity, acting on carbon-nitrogen (but not peptide) bonds, in linear amides"/>
    <property type="evidence" value="ECO:0007669"/>
    <property type="project" value="InterPro"/>
</dbReference>
<feature type="region of interest" description="Disordered" evidence="2">
    <location>
        <begin position="265"/>
        <end position="284"/>
    </location>
</feature>
<dbReference type="Proteomes" id="UP000186406">
    <property type="component" value="Unassembled WGS sequence"/>
</dbReference>
<dbReference type="Pfam" id="PF00795">
    <property type="entry name" value="CN_hydrolase"/>
    <property type="match status" value="1"/>
</dbReference>
<accession>A0A1M7ZJR9</accession>
<dbReference type="SUPFAM" id="SSF56317">
    <property type="entry name" value="Carbon-nitrogen hydrolase"/>
    <property type="match status" value="1"/>
</dbReference>
<keyword evidence="5" id="KW-1185">Reference proteome</keyword>
<dbReference type="InterPro" id="IPR036526">
    <property type="entry name" value="C-N_Hydrolase_sf"/>
</dbReference>
<keyword evidence="1 4" id="KW-0378">Hydrolase</keyword>
<dbReference type="Gene3D" id="3.60.110.10">
    <property type="entry name" value="Carbon-nitrogen hydrolase"/>
    <property type="match status" value="1"/>
</dbReference>
<dbReference type="OrthoDB" id="9811121at2"/>
<evidence type="ECO:0000313" key="5">
    <source>
        <dbReference type="Proteomes" id="UP000186406"/>
    </source>
</evidence>
<gene>
    <name evidence="4" type="ORF">SAMN02745172_01983</name>
</gene>
<reference evidence="4 5" key="1">
    <citation type="submission" date="2016-12" db="EMBL/GenBank/DDBJ databases">
        <authorList>
            <person name="Song W.-J."/>
            <person name="Kurnit D.M."/>
        </authorList>
    </citation>
    <scope>NUCLEOTIDE SEQUENCE [LARGE SCALE GENOMIC DNA]</scope>
    <source>
        <strain evidence="4 5">DSM 19599</strain>
    </source>
</reference>
<dbReference type="STRING" id="1123029.SAMN02745172_01983"/>
<proteinExistence type="predicted"/>
<dbReference type="CDD" id="cd07572">
    <property type="entry name" value="nit"/>
    <property type="match status" value="1"/>
</dbReference>
<feature type="domain" description="CN hydrolase" evidence="3">
    <location>
        <begin position="4"/>
        <end position="251"/>
    </location>
</feature>
<evidence type="ECO:0000256" key="2">
    <source>
        <dbReference type="SAM" id="MobiDB-lite"/>
    </source>
</evidence>
<dbReference type="AlphaFoldDB" id="A0A1M7ZJR9"/>
<dbReference type="InterPro" id="IPR003010">
    <property type="entry name" value="C-N_Hydrolase"/>
</dbReference>
<protein>
    <submittedName>
        <fullName evidence="4">Predicted amidohydrolase</fullName>
    </submittedName>
</protein>
<dbReference type="PROSITE" id="PS50263">
    <property type="entry name" value="CN_HYDROLASE"/>
    <property type="match status" value="1"/>
</dbReference>
<name>A0A1M7ZJR9_9HYPH</name>
<sequence>MAIFKAACVQMRSGRDVAANIAAAETLIREAAGNGALYIQTPEMTNLLERSREALQAKIADEAGDPSLARFRALARELGIHLHIGSLAIRLPDGGVANRGFLIGPDGAIRARYDKIHMFDVDLANGESWRESATYRPGTEAVVADLPDMRMGMAICYDMRFAHLFRAEAKAGAGLITTPAAFTRQTGEAHWHVLTRARAIETGSYLVAAAQGGTHEDGRETYGHSLIIDPWGRVLAEAGTEPGIVIAEIDPAEVEAARGRIPALKNDRAFREPRAPEDALRTAS</sequence>
<evidence type="ECO:0000313" key="4">
    <source>
        <dbReference type="EMBL" id="SHO65141.1"/>
    </source>
</evidence>
<dbReference type="InterPro" id="IPR045254">
    <property type="entry name" value="Nit1/2_C-N_Hydrolase"/>
</dbReference>
<evidence type="ECO:0000256" key="1">
    <source>
        <dbReference type="ARBA" id="ARBA00022801"/>
    </source>
</evidence>
<dbReference type="RefSeq" id="WP_073628028.1">
    <property type="nucleotide sequence ID" value="NZ_FRXO01000003.1"/>
</dbReference>
<dbReference type="EMBL" id="FRXO01000003">
    <property type="protein sequence ID" value="SHO65141.1"/>
    <property type="molecule type" value="Genomic_DNA"/>
</dbReference>
<organism evidence="4 5">
    <name type="scientific">Pseudoxanthobacter soli DSM 19599</name>
    <dbReference type="NCBI Taxonomy" id="1123029"/>
    <lineage>
        <taxon>Bacteria</taxon>
        <taxon>Pseudomonadati</taxon>
        <taxon>Pseudomonadota</taxon>
        <taxon>Alphaproteobacteria</taxon>
        <taxon>Hyphomicrobiales</taxon>
        <taxon>Segnochrobactraceae</taxon>
        <taxon>Pseudoxanthobacter</taxon>
    </lineage>
</organism>